<gene>
    <name evidence="2" type="ORF">ACFYY5_34925</name>
</gene>
<feature type="compositionally biased region" description="Low complexity" evidence="1">
    <location>
        <begin position="107"/>
        <end position="116"/>
    </location>
</feature>
<feature type="region of interest" description="Disordered" evidence="1">
    <location>
        <begin position="100"/>
        <end position="148"/>
    </location>
</feature>
<sequence>MNSASADASPPDPADVQQEVAAARAAVLRGRGPGAAKDELLQCQHQRALLGDLPTPLARELVHLSTEAIRSTGQQPQSISDDLRQLRAIWSTDVGQHAAAVAGEWQPNPRSSLPRRPVLPTPPDRSAHRPRPRLGHTLLAWLSRRRRS</sequence>
<evidence type="ECO:0000256" key="1">
    <source>
        <dbReference type="SAM" id="MobiDB-lite"/>
    </source>
</evidence>
<comment type="caution">
    <text evidence="2">The sequence shown here is derived from an EMBL/GenBank/DDBJ whole genome shotgun (WGS) entry which is preliminary data.</text>
</comment>
<evidence type="ECO:0000313" key="3">
    <source>
        <dbReference type="Proteomes" id="UP001602089"/>
    </source>
</evidence>
<accession>A0ABW6TPL6</accession>
<dbReference type="Proteomes" id="UP001602089">
    <property type="component" value="Unassembled WGS sequence"/>
</dbReference>
<dbReference type="RefSeq" id="WP_146165392.1">
    <property type="nucleotide sequence ID" value="NZ_JBIATK010000022.1"/>
</dbReference>
<dbReference type="EMBL" id="JBIATK010000022">
    <property type="protein sequence ID" value="MFF4028051.1"/>
    <property type="molecule type" value="Genomic_DNA"/>
</dbReference>
<keyword evidence="3" id="KW-1185">Reference proteome</keyword>
<proteinExistence type="predicted"/>
<organism evidence="2 3">
    <name type="scientific">Nocardia elegans</name>
    <dbReference type="NCBI Taxonomy" id="300029"/>
    <lineage>
        <taxon>Bacteria</taxon>
        <taxon>Bacillati</taxon>
        <taxon>Actinomycetota</taxon>
        <taxon>Actinomycetes</taxon>
        <taxon>Mycobacteriales</taxon>
        <taxon>Nocardiaceae</taxon>
        <taxon>Nocardia</taxon>
    </lineage>
</organism>
<name>A0ABW6TPL6_9NOCA</name>
<evidence type="ECO:0000313" key="2">
    <source>
        <dbReference type="EMBL" id="MFF4028051.1"/>
    </source>
</evidence>
<protein>
    <recommendedName>
        <fullName evidence="4">DUF222 domain-containing protein</fullName>
    </recommendedName>
</protein>
<reference evidence="2 3" key="1">
    <citation type="submission" date="2024-10" db="EMBL/GenBank/DDBJ databases">
        <title>The Natural Products Discovery Center: Release of the First 8490 Sequenced Strains for Exploring Actinobacteria Biosynthetic Diversity.</title>
        <authorList>
            <person name="Kalkreuter E."/>
            <person name="Kautsar S.A."/>
            <person name="Yang D."/>
            <person name="Bader C.D."/>
            <person name="Teijaro C.N."/>
            <person name="Fluegel L."/>
            <person name="Davis C.M."/>
            <person name="Simpson J.R."/>
            <person name="Lauterbach L."/>
            <person name="Steele A.D."/>
            <person name="Gui C."/>
            <person name="Meng S."/>
            <person name="Li G."/>
            <person name="Viehrig K."/>
            <person name="Ye F."/>
            <person name="Su P."/>
            <person name="Kiefer A.F."/>
            <person name="Nichols A."/>
            <person name="Cepeda A.J."/>
            <person name="Yan W."/>
            <person name="Fan B."/>
            <person name="Jiang Y."/>
            <person name="Adhikari A."/>
            <person name="Zheng C.-J."/>
            <person name="Schuster L."/>
            <person name="Cowan T.M."/>
            <person name="Smanski M.J."/>
            <person name="Chevrette M.G."/>
            <person name="De Carvalho L.P.S."/>
            <person name="Shen B."/>
        </authorList>
    </citation>
    <scope>NUCLEOTIDE SEQUENCE [LARGE SCALE GENOMIC DNA]</scope>
    <source>
        <strain evidence="2 3">NPDC001867</strain>
    </source>
</reference>
<evidence type="ECO:0008006" key="4">
    <source>
        <dbReference type="Google" id="ProtNLM"/>
    </source>
</evidence>